<dbReference type="EMBL" id="MN740743">
    <property type="protein sequence ID" value="QHU09711.1"/>
    <property type="molecule type" value="Genomic_DNA"/>
</dbReference>
<name>A0A6C0JXQ4_9ZZZZ</name>
<proteinExistence type="predicted"/>
<sequence length="251" mass="29389">MDIDAIKKKIVELETLKRFLESSLHKYTAIIVEPRKHRALEFVLRNALDNLDARWSIRVFHGTENESWLKELLEKSFQKDLSRIVLKNLGVSNLENSKDYSRIFTTRKFIEDIPTETFLVFQTDSMINPAHRGLLEKFLDYDYVGAPWPWAHLQVGNGGFSLRKRSVMLKILDIFGPYEGLYEDQFYSSACMKIGAKVPSREEAKEFSIEQIYHERSFGMHKSWIHQPDRRDDLCKQCEGLETLIRLQGVD</sequence>
<feature type="domain" description="DUF5672" evidence="1">
    <location>
        <begin position="88"/>
        <end position="221"/>
    </location>
</feature>
<organism evidence="2">
    <name type="scientific">viral metagenome</name>
    <dbReference type="NCBI Taxonomy" id="1070528"/>
    <lineage>
        <taxon>unclassified sequences</taxon>
        <taxon>metagenomes</taxon>
        <taxon>organismal metagenomes</taxon>
    </lineage>
</organism>
<evidence type="ECO:0000259" key="1">
    <source>
        <dbReference type="Pfam" id="PF18922"/>
    </source>
</evidence>
<dbReference type="Pfam" id="PF18922">
    <property type="entry name" value="DUF5672"/>
    <property type="match status" value="1"/>
</dbReference>
<accession>A0A6C0JXQ4</accession>
<dbReference type="InterPro" id="IPR043729">
    <property type="entry name" value="DUF5672"/>
</dbReference>
<reference evidence="2" key="1">
    <citation type="journal article" date="2020" name="Nature">
        <title>Giant virus diversity and host interactions through global metagenomics.</title>
        <authorList>
            <person name="Schulz F."/>
            <person name="Roux S."/>
            <person name="Paez-Espino D."/>
            <person name="Jungbluth S."/>
            <person name="Walsh D.A."/>
            <person name="Denef V.J."/>
            <person name="McMahon K.D."/>
            <person name="Konstantinidis K.T."/>
            <person name="Eloe-Fadrosh E.A."/>
            <person name="Kyrpides N.C."/>
            <person name="Woyke T."/>
        </authorList>
    </citation>
    <scope>NUCLEOTIDE SEQUENCE</scope>
    <source>
        <strain evidence="2">GVMAG-S-1101164-105</strain>
    </source>
</reference>
<protein>
    <recommendedName>
        <fullName evidence="1">DUF5672 domain-containing protein</fullName>
    </recommendedName>
</protein>
<evidence type="ECO:0000313" key="2">
    <source>
        <dbReference type="EMBL" id="QHU09711.1"/>
    </source>
</evidence>
<dbReference type="AlphaFoldDB" id="A0A6C0JXQ4"/>